<name>A0AAE0SI64_9BIVA</name>
<reference evidence="2" key="1">
    <citation type="journal article" date="2021" name="Genome Biol. Evol.">
        <title>A High-Quality Reference Genome for a Parasitic Bivalve with Doubly Uniparental Inheritance (Bivalvia: Unionida).</title>
        <authorList>
            <person name="Smith C.H."/>
        </authorList>
    </citation>
    <scope>NUCLEOTIDE SEQUENCE</scope>
    <source>
        <strain evidence="2">CHS0354</strain>
    </source>
</reference>
<proteinExistence type="predicted"/>
<keyword evidence="3" id="KW-1185">Reference proteome</keyword>
<feature type="compositionally biased region" description="Polar residues" evidence="1">
    <location>
        <begin position="143"/>
        <end position="152"/>
    </location>
</feature>
<dbReference type="EMBL" id="JAEAOA010001662">
    <property type="protein sequence ID" value="KAK3592174.1"/>
    <property type="molecule type" value="Genomic_DNA"/>
</dbReference>
<dbReference type="Proteomes" id="UP001195483">
    <property type="component" value="Unassembled WGS sequence"/>
</dbReference>
<reference evidence="2" key="3">
    <citation type="submission" date="2023-05" db="EMBL/GenBank/DDBJ databases">
        <authorList>
            <person name="Smith C.H."/>
        </authorList>
    </citation>
    <scope>NUCLEOTIDE SEQUENCE</scope>
    <source>
        <strain evidence="2">CHS0354</strain>
        <tissue evidence="2">Mantle</tissue>
    </source>
</reference>
<reference evidence="2" key="2">
    <citation type="journal article" date="2021" name="Genome Biol. Evol.">
        <title>Developing a high-quality reference genome for a parasitic bivalve with doubly uniparental inheritance (Bivalvia: Unionida).</title>
        <authorList>
            <person name="Smith C.H."/>
        </authorList>
    </citation>
    <scope>NUCLEOTIDE SEQUENCE</scope>
    <source>
        <strain evidence="2">CHS0354</strain>
        <tissue evidence="2">Mantle</tissue>
    </source>
</reference>
<organism evidence="2 3">
    <name type="scientific">Potamilus streckersoni</name>
    <dbReference type="NCBI Taxonomy" id="2493646"/>
    <lineage>
        <taxon>Eukaryota</taxon>
        <taxon>Metazoa</taxon>
        <taxon>Spiralia</taxon>
        <taxon>Lophotrochozoa</taxon>
        <taxon>Mollusca</taxon>
        <taxon>Bivalvia</taxon>
        <taxon>Autobranchia</taxon>
        <taxon>Heteroconchia</taxon>
        <taxon>Palaeoheterodonta</taxon>
        <taxon>Unionida</taxon>
        <taxon>Unionoidea</taxon>
        <taxon>Unionidae</taxon>
        <taxon>Ambleminae</taxon>
        <taxon>Lampsilini</taxon>
        <taxon>Potamilus</taxon>
    </lineage>
</organism>
<sequence>MPTLTQNTSDTSAKCTNDLKLQKSSRGFGSDQIPKFKNLKKKGEGGFIKLHKADTEYWSQKILKTAPHCIARTSKYKLFLPLQSSQYTPKTTNKHYIPTLYFLYCRLNGKRQWKSTNNAYTNKKDVRNKRSTSQEVDIDSTDSKTCSSNKSSGVLGIDQVPKGLQNCTGDNTSACPRRR</sequence>
<feature type="non-terminal residue" evidence="2">
    <location>
        <position position="1"/>
    </location>
</feature>
<evidence type="ECO:0000256" key="1">
    <source>
        <dbReference type="SAM" id="MobiDB-lite"/>
    </source>
</evidence>
<evidence type="ECO:0000313" key="2">
    <source>
        <dbReference type="EMBL" id="KAK3592174.1"/>
    </source>
</evidence>
<dbReference type="AlphaFoldDB" id="A0AAE0SI64"/>
<accession>A0AAE0SI64</accession>
<feature type="region of interest" description="Disordered" evidence="1">
    <location>
        <begin position="128"/>
        <end position="152"/>
    </location>
</feature>
<gene>
    <name evidence="2" type="ORF">CHS0354_027472</name>
</gene>
<evidence type="ECO:0000313" key="3">
    <source>
        <dbReference type="Proteomes" id="UP001195483"/>
    </source>
</evidence>
<comment type="caution">
    <text evidence="2">The sequence shown here is derived from an EMBL/GenBank/DDBJ whole genome shotgun (WGS) entry which is preliminary data.</text>
</comment>
<protein>
    <submittedName>
        <fullName evidence="2">Uncharacterized protein</fullName>
    </submittedName>
</protein>